<dbReference type="OrthoDB" id="6437148at2759"/>
<name>A0A4Y2AMY2_ARAVE</name>
<reference evidence="1 2" key="1">
    <citation type="journal article" date="2019" name="Sci. Rep.">
        <title>Orb-weaving spider Araneus ventricosus genome elucidates the spidroin gene catalogue.</title>
        <authorList>
            <person name="Kono N."/>
            <person name="Nakamura H."/>
            <person name="Ohtoshi R."/>
            <person name="Moran D.A.P."/>
            <person name="Shinohara A."/>
            <person name="Yoshida Y."/>
            <person name="Fujiwara M."/>
            <person name="Mori M."/>
            <person name="Tomita M."/>
            <person name="Arakawa K."/>
        </authorList>
    </citation>
    <scope>NUCLEOTIDE SEQUENCE [LARGE SCALE GENOMIC DNA]</scope>
</reference>
<gene>
    <name evidence="1" type="ORF">AVEN_225271_1</name>
</gene>
<sequence length="173" mass="20107">MAPPTFQRRDMKGWPGLKLCTQGLINSINQWEVLEERTLSDHNYIKANIASAMTSFSLKKYKTKYSNHRKLISKIEPLVNPLIEEIHLVKNQDELNIATIHLHTAIIQGCNMMYKIKKQELTATPTWYTQDLEIRKNRLLAFKRRSQRATAENRAEGSSIKLLSGKQFHHHNL</sequence>
<dbReference type="InterPro" id="IPR036691">
    <property type="entry name" value="Endo/exonu/phosph_ase_sf"/>
</dbReference>
<comment type="caution">
    <text evidence="1">The sequence shown here is derived from an EMBL/GenBank/DDBJ whole genome shotgun (WGS) entry which is preliminary data.</text>
</comment>
<protein>
    <recommendedName>
        <fullName evidence="3">Endonuclease/exonuclease/phosphatase domain-containing protein</fullName>
    </recommendedName>
</protein>
<organism evidence="1 2">
    <name type="scientific">Araneus ventricosus</name>
    <name type="common">Orbweaver spider</name>
    <name type="synonym">Epeira ventricosa</name>
    <dbReference type="NCBI Taxonomy" id="182803"/>
    <lineage>
        <taxon>Eukaryota</taxon>
        <taxon>Metazoa</taxon>
        <taxon>Ecdysozoa</taxon>
        <taxon>Arthropoda</taxon>
        <taxon>Chelicerata</taxon>
        <taxon>Arachnida</taxon>
        <taxon>Araneae</taxon>
        <taxon>Araneomorphae</taxon>
        <taxon>Entelegynae</taxon>
        <taxon>Araneoidea</taxon>
        <taxon>Araneidae</taxon>
        <taxon>Araneus</taxon>
    </lineage>
</organism>
<evidence type="ECO:0000313" key="2">
    <source>
        <dbReference type="Proteomes" id="UP000499080"/>
    </source>
</evidence>
<dbReference type="Proteomes" id="UP000499080">
    <property type="component" value="Unassembled WGS sequence"/>
</dbReference>
<evidence type="ECO:0008006" key="3">
    <source>
        <dbReference type="Google" id="ProtNLM"/>
    </source>
</evidence>
<accession>A0A4Y2AMY2</accession>
<proteinExistence type="predicted"/>
<evidence type="ECO:0000313" key="1">
    <source>
        <dbReference type="EMBL" id="GBL80585.1"/>
    </source>
</evidence>
<dbReference type="AlphaFoldDB" id="A0A4Y2AMY2"/>
<dbReference type="EMBL" id="BGPR01000022">
    <property type="protein sequence ID" value="GBL80585.1"/>
    <property type="molecule type" value="Genomic_DNA"/>
</dbReference>
<dbReference type="Gene3D" id="3.60.10.10">
    <property type="entry name" value="Endonuclease/exonuclease/phosphatase"/>
    <property type="match status" value="1"/>
</dbReference>
<keyword evidence="2" id="KW-1185">Reference proteome</keyword>